<protein>
    <submittedName>
        <fullName evidence="2">Uncharacterized protein</fullName>
    </submittedName>
</protein>
<feature type="coiled-coil region" evidence="1">
    <location>
        <begin position="163"/>
        <end position="190"/>
    </location>
</feature>
<accession>A0A6L2MRM9</accession>
<keyword evidence="1" id="KW-0175">Coiled coil</keyword>
<dbReference type="EMBL" id="BKCJ010007194">
    <property type="protein sequence ID" value="GEU76017.1"/>
    <property type="molecule type" value="Genomic_DNA"/>
</dbReference>
<reference evidence="2" key="1">
    <citation type="journal article" date="2019" name="Sci. Rep.">
        <title>Draft genome of Tanacetum cinerariifolium, the natural source of mosquito coil.</title>
        <authorList>
            <person name="Yamashiro T."/>
            <person name="Shiraishi A."/>
            <person name="Satake H."/>
            <person name="Nakayama K."/>
        </authorList>
    </citation>
    <scope>NUCLEOTIDE SEQUENCE</scope>
</reference>
<name>A0A6L2MRM9_TANCI</name>
<sequence>MSLEDIVWDCAIQFTEEMYWNYVYPNGRPVENNVARAKKSPSCDKVGSVDRDTVLSSTQDRLRQWDVGPVTDLNLLRGPFRDKQLDSHNLLFFECPFPLQILSRVRVLGGMDNFPPRAKLKTFQEEVGDEKALRETTTTTTVDEHEIGDGYLSEKHQQLVIDEEALRKTLEEETRSEKQWEERIRQEQAHGELYRLEFGVKSDSKSD</sequence>
<dbReference type="AlphaFoldDB" id="A0A6L2MRM9"/>
<organism evidence="2">
    <name type="scientific">Tanacetum cinerariifolium</name>
    <name type="common">Dalmatian daisy</name>
    <name type="synonym">Chrysanthemum cinerariifolium</name>
    <dbReference type="NCBI Taxonomy" id="118510"/>
    <lineage>
        <taxon>Eukaryota</taxon>
        <taxon>Viridiplantae</taxon>
        <taxon>Streptophyta</taxon>
        <taxon>Embryophyta</taxon>
        <taxon>Tracheophyta</taxon>
        <taxon>Spermatophyta</taxon>
        <taxon>Magnoliopsida</taxon>
        <taxon>eudicotyledons</taxon>
        <taxon>Gunneridae</taxon>
        <taxon>Pentapetalae</taxon>
        <taxon>asterids</taxon>
        <taxon>campanulids</taxon>
        <taxon>Asterales</taxon>
        <taxon>Asteraceae</taxon>
        <taxon>Asteroideae</taxon>
        <taxon>Anthemideae</taxon>
        <taxon>Anthemidinae</taxon>
        <taxon>Tanacetum</taxon>
    </lineage>
</organism>
<evidence type="ECO:0000256" key="1">
    <source>
        <dbReference type="SAM" id="Coils"/>
    </source>
</evidence>
<proteinExistence type="predicted"/>
<evidence type="ECO:0000313" key="2">
    <source>
        <dbReference type="EMBL" id="GEU76017.1"/>
    </source>
</evidence>
<comment type="caution">
    <text evidence="2">The sequence shown here is derived from an EMBL/GenBank/DDBJ whole genome shotgun (WGS) entry which is preliminary data.</text>
</comment>
<gene>
    <name evidence="2" type="ORF">Tci_047995</name>
</gene>